<dbReference type="FunFam" id="2.40.10.10:FF:000028">
    <property type="entry name" value="Serine protease easter"/>
    <property type="match status" value="1"/>
</dbReference>
<dbReference type="InterPro" id="IPR033116">
    <property type="entry name" value="TRYPSIN_SER"/>
</dbReference>
<keyword evidence="2 15" id="KW-0645">Protease</keyword>
<proteinExistence type="inferred from homology"/>
<dbReference type="PANTHER" id="PTHR24256">
    <property type="entry name" value="TRYPTASE-RELATED"/>
    <property type="match status" value="1"/>
</dbReference>
<gene>
    <name evidence="20" type="ORF">WN48_11303</name>
</gene>
<keyword evidence="7 15" id="KW-0720">Serine protease</keyword>
<evidence type="ECO:0000259" key="18">
    <source>
        <dbReference type="PROSITE" id="PS50240"/>
    </source>
</evidence>
<dbReference type="InterPro" id="IPR018114">
    <property type="entry name" value="TRYPSIN_HIS"/>
</dbReference>
<dbReference type="SUPFAM" id="SSF50494">
    <property type="entry name" value="Trypsin-like serine proteases"/>
    <property type="match status" value="2"/>
</dbReference>
<feature type="coiled-coil region" evidence="16">
    <location>
        <begin position="113"/>
        <end position="163"/>
    </location>
</feature>
<dbReference type="Gene3D" id="2.40.10.10">
    <property type="entry name" value="Trypsin-like serine proteases"/>
    <property type="match status" value="4"/>
</dbReference>
<evidence type="ECO:0000256" key="1">
    <source>
        <dbReference type="ARBA" id="ARBA00022659"/>
    </source>
</evidence>
<accession>A0A310SR39</accession>
<feature type="domain" description="Peptidase S1" evidence="18">
    <location>
        <begin position="338"/>
        <end position="571"/>
    </location>
</feature>
<reference evidence="20 21" key="1">
    <citation type="submission" date="2015-07" db="EMBL/GenBank/DDBJ databases">
        <title>The genome of Eufriesea mexicana.</title>
        <authorList>
            <person name="Pan H."/>
            <person name="Kapheim K."/>
        </authorList>
    </citation>
    <scope>NUCLEOTIDE SEQUENCE [LARGE SCALE GENOMIC DNA]</scope>
    <source>
        <strain evidence="20">0111107269</strain>
        <tissue evidence="20">Whole body</tissue>
    </source>
</reference>
<evidence type="ECO:0000256" key="13">
    <source>
        <dbReference type="ARBA" id="ARBA00052079"/>
    </source>
</evidence>
<evidence type="ECO:0000256" key="3">
    <source>
        <dbReference type="ARBA" id="ARBA00022723"/>
    </source>
</evidence>
<keyword evidence="3" id="KW-0479">Metal-binding</keyword>
<dbReference type="Gene3D" id="3.30.1640.30">
    <property type="match status" value="2"/>
</dbReference>
<dbReference type="OrthoDB" id="547031at2759"/>
<keyword evidence="16" id="KW-0175">Coiled coil</keyword>
<dbReference type="Pfam" id="PF00089">
    <property type="entry name" value="Trypsin"/>
    <property type="match status" value="2"/>
</dbReference>
<feature type="region of interest" description="Disordered" evidence="17">
    <location>
        <begin position="295"/>
        <end position="315"/>
    </location>
</feature>
<dbReference type="GO" id="GO:0051604">
    <property type="term" value="P:protein maturation"/>
    <property type="evidence" value="ECO:0007669"/>
    <property type="project" value="UniProtKB-ARBA"/>
</dbReference>
<evidence type="ECO:0000256" key="2">
    <source>
        <dbReference type="ARBA" id="ARBA00022670"/>
    </source>
</evidence>
<dbReference type="InterPro" id="IPR009003">
    <property type="entry name" value="Peptidase_S1_PA"/>
</dbReference>
<dbReference type="PROSITE" id="PS51888">
    <property type="entry name" value="CLIP"/>
    <property type="match status" value="2"/>
</dbReference>
<feature type="domain" description="Clip" evidence="19">
    <location>
        <begin position="229"/>
        <end position="282"/>
    </location>
</feature>
<organism evidence="20 21">
    <name type="scientific">Eufriesea mexicana</name>
    <dbReference type="NCBI Taxonomy" id="516756"/>
    <lineage>
        <taxon>Eukaryota</taxon>
        <taxon>Metazoa</taxon>
        <taxon>Ecdysozoa</taxon>
        <taxon>Arthropoda</taxon>
        <taxon>Hexapoda</taxon>
        <taxon>Insecta</taxon>
        <taxon>Pterygota</taxon>
        <taxon>Neoptera</taxon>
        <taxon>Endopterygota</taxon>
        <taxon>Hymenoptera</taxon>
        <taxon>Apocrita</taxon>
        <taxon>Aculeata</taxon>
        <taxon>Apoidea</taxon>
        <taxon>Anthophila</taxon>
        <taxon>Apidae</taxon>
        <taxon>Eufriesea</taxon>
    </lineage>
</organism>
<keyword evidence="1" id="KW-0768">Sushi</keyword>
<feature type="domain" description="Peptidase S1" evidence="18">
    <location>
        <begin position="675"/>
        <end position="929"/>
    </location>
</feature>
<dbReference type="InterPro" id="IPR053822">
    <property type="entry name" value="SDE2-like_dom"/>
</dbReference>
<dbReference type="InterPro" id="IPR001314">
    <property type="entry name" value="Peptidase_S1A"/>
</dbReference>
<dbReference type="GO" id="GO:0046872">
    <property type="term" value="F:metal ion binding"/>
    <property type="evidence" value="ECO:0007669"/>
    <property type="project" value="UniProtKB-KW"/>
</dbReference>
<dbReference type="PROSITE" id="PS00135">
    <property type="entry name" value="TRYPSIN_SER"/>
    <property type="match status" value="2"/>
</dbReference>
<evidence type="ECO:0000256" key="9">
    <source>
        <dbReference type="ARBA" id="ARBA00023145"/>
    </source>
</evidence>
<dbReference type="FunFam" id="3.30.1640.30:FF:000001">
    <property type="entry name" value="Serine protease 7"/>
    <property type="match status" value="1"/>
</dbReference>
<dbReference type="InterPro" id="IPR043504">
    <property type="entry name" value="Peptidase_S1_PA_chymotrypsin"/>
</dbReference>
<keyword evidence="8" id="KW-0106">Calcium</keyword>
<name>A0A310SR39_9HYME</name>
<dbReference type="InterPro" id="IPR001254">
    <property type="entry name" value="Trypsin_dom"/>
</dbReference>
<evidence type="ECO:0000256" key="5">
    <source>
        <dbReference type="ARBA" id="ARBA00022801"/>
    </source>
</evidence>
<keyword evidence="6" id="KW-0353">Hemolymph clotting</keyword>
<evidence type="ECO:0000256" key="6">
    <source>
        <dbReference type="ARBA" id="ARBA00022820"/>
    </source>
</evidence>
<evidence type="ECO:0000256" key="15">
    <source>
        <dbReference type="RuleBase" id="RU363034"/>
    </source>
</evidence>
<evidence type="ECO:0000256" key="16">
    <source>
        <dbReference type="SAM" id="Coils"/>
    </source>
</evidence>
<keyword evidence="10" id="KW-1015">Disulfide bond</keyword>
<dbReference type="EC" id="3.4.21.84" evidence="14"/>
<dbReference type="FunFam" id="2.40.10.10:FF:000120">
    <property type="entry name" value="Putative serine protease"/>
    <property type="match status" value="1"/>
</dbReference>
<keyword evidence="21" id="KW-1185">Reference proteome</keyword>
<dbReference type="GO" id="GO:0004252">
    <property type="term" value="F:serine-type endopeptidase activity"/>
    <property type="evidence" value="ECO:0007669"/>
    <property type="project" value="InterPro"/>
</dbReference>
<evidence type="ECO:0000256" key="7">
    <source>
        <dbReference type="ARBA" id="ARBA00022825"/>
    </source>
</evidence>
<dbReference type="FunFam" id="2.40.10.10:FF:000078">
    <property type="entry name" value="Serine protease H137"/>
    <property type="match status" value="1"/>
</dbReference>
<keyword evidence="4" id="KW-0732">Signal</keyword>
<dbReference type="SMART" id="SM00680">
    <property type="entry name" value="CLIP"/>
    <property type="match status" value="2"/>
</dbReference>
<keyword evidence="9" id="KW-0865">Zymogen</keyword>
<evidence type="ECO:0000256" key="17">
    <source>
        <dbReference type="SAM" id="MobiDB-lite"/>
    </source>
</evidence>
<evidence type="ECO:0000256" key="14">
    <source>
        <dbReference type="ARBA" id="ARBA00066707"/>
    </source>
</evidence>
<keyword evidence="11" id="KW-0325">Glycoprotein</keyword>
<dbReference type="InterPro" id="IPR038565">
    <property type="entry name" value="CLIP_sf"/>
</dbReference>
<feature type="region of interest" description="Disordered" evidence="17">
    <location>
        <begin position="196"/>
        <end position="227"/>
    </location>
</feature>
<dbReference type="InterPro" id="IPR051487">
    <property type="entry name" value="Ser/Thr_Proteases_Immune/Dev"/>
</dbReference>
<evidence type="ECO:0000256" key="12">
    <source>
        <dbReference type="ARBA" id="ARBA00024195"/>
    </source>
</evidence>
<dbReference type="AlphaFoldDB" id="A0A310SR39"/>
<comment type="similarity">
    <text evidence="12">Belongs to the peptidase S1 family. CLIP subfamily.</text>
</comment>
<dbReference type="PRINTS" id="PR00722">
    <property type="entry name" value="CHYMOTRYPSIN"/>
</dbReference>
<dbReference type="CDD" id="cd00190">
    <property type="entry name" value="Tryp_SPc"/>
    <property type="match status" value="2"/>
</dbReference>
<dbReference type="PROSITE" id="PS00134">
    <property type="entry name" value="TRYPSIN_HIS"/>
    <property type="match status" value="2"/>
</dbReference>
<keyword evidence="5 15" id="KW-0378">Hydrolase</keyword>
<dbReference type="SMART" id="SM00020">
    <property type="entry name" value="Tryp_SPc"/>
    <property type="match status" value="2"/>
</dbReference>
<evidence type="ECO:0000259" key="19">
    <source>
        <dbReference type="PROSITE" id="PS51888"/>
    </source>
</evidence>
<dbReference type="EMBL" id="KQ761039">
    <property type="protein sequence ID" value="OAD58341.1"/>
    <property type="molecule type" value="Genomic_DNA"/>
</dbReference>
<comment type="catalytic activity">
    <reaction evidence="13">
        <text>Selective cleavage of 103-Arg-|-Ser-104 and 124-Ile-|-Ile-125 bonds in Limulus clotting factor B to form activated factor B. Cleavage of -Pro-Arg-|-Xaa- bonds in synthetic substrates.</text>
        <dbReference type="EC" id="3.4.21.84"/>
    </reaction>
</comment>
<evidence type="ECO:0000256" key="8">
    <source>
        <dbReference type="ARBA" id="ARBA00022837"/>
    </source>
</evidence>
<evidence type="ECO:0000313" key="20">
    <source>
        <dbReference type="EMBL" id="OAD58341.1"/>
    </source>
</evidence>
<evidence type="ECO:0000256" key="10">
    <source>
        <dbReference type="ARBA" id="ARBA00023157"/>
    </source>
</evidence>
<evidence type="ECO:0000256" key="11">
    <source>
        <dbReference type="ARBA" id="ARBA00023180"/>
    </source>
</evidence>
<feature type="domain" description="Clip" evidence="19">
    <location>
        <begin position="574"/>
        <end position="627"/>
    </location>
</feature>
<dbReference type="Proteomes" id="UP000250275">
    <property type="component" value="Unassembled WGS sequence"/>
</dbReference>
<dbReference type="PROSITE" id="PS50240">
    <property type="entry name" value="TRYPSIN_DOM"/>
    <property type="match status" value="2"/>
</dbReference>
<evidence type="ECO:0000256" key="4">
    <source>
        <dbReference type="ARBA" id="ARBA00022729"/>
    </source>
</evidence>
<sequence length="930" mass="103880">MLNVQISVASGVKQIFTSDIPLKIYELHEQIKGLTENFYIIHNGRLVDENATCYDGYISIVPRLFGGKGGFGSMLRAIGAQIEKTTNREACRDLSGRRLRDINEEKRLKAWIEKQGKREEEAAERKKRKLERLCTEPRHEFRDKTYERERSALTEKVEDAVEEGFKVATSGIKRKHDEENKSNKKKILLDLDIDSDELDSSDESDKDEEEPVEVLKDSESLSNDKYQSSCSSSYGENVACISIRQCPQILNLLQMHPLTPEVIRLLQKLQCGFENNNPLVCCSDSNTSIRGDGNNFTPFQNSASQNSYENTDNANPQYDFSNNPLLPTDCGKDLSQRIVGGEFTELDEFPWMALLEYSKPNGKSTACGGVLISRRYVLTAAHCVKGKDLPSTWRLQSVRLGEYDTDTNPDCIQDSESSKICADDPVTYGVEEQIAHENYRPLSRDQKYDIALLRLSRDVTFTNYIKAICLPPTAFLRQKLFAAGWGKTENGTSSNIKLKVSLPLVDKKQCQSTYEKAGLSLGYGQICAGGEKDKDSCRGDSGGPLMTVEKNRDGTGRWIAVGVVSFGPSPCEDRCNISQNKVGVCISILNCQPLINILKQRPLSEESLKYLNSLQCGFQGTNPKVCCEQNSETSTITNSNLNPVVTRVSPPDVTNHPNLQLVNEDLCGPVTQQKIYGGNKTGIFDYPWMALLSYDIENQRREFRCGGSLINRRYVLTAAHCVMSLPTNIKLIGVRLGEHNLSTERDCDKDANGLELACAPRYQDFGIESTHFHPKYSNFQNDIALLRLNGDADFVQNVRPICLPIGSSNILNQTKVTVTGWGITEKNIPSQSLLQVQLSLVNTEECLEVYKRKVQISYKQICAGGKDKKDSCGGDSGGPLQAPGIYNQNLKYIQYGIVSFGPRICATEKLPGVYTNIVYYMDWILNTIKA</sequence>
<feature type="compositionally biased region" description="Acidic residues" evidence="17">
    <location>
        <begin position="196"/>
        <end position="212"/>
    </location>
</feature>
<dbReference type="GO" id="GO:0042381">
    <property type="term" value="P:hemolymph coagulation"/>
    <property type="evidence" value="ECO:0007669"/>
    <property type="project" value="UniProtKB-KW"/>
</dbReference>
<dbReference type="Pfam" id="PF22782">
    <property type="entry name" value="SDE2"/>
    <property type="match status" value="1"/>
</dbReference>
<evidence type="ECO:0000313" key="21">
    <source>
        <dbReference type="Proteomes" id="UP000250275"/>
    </source>
</evidence>
<dbReference type="InterPro" id="IPR022700">
    <property type="entry name" value="CLIP"/>
</dbReference>
<dbReference type="Pfam" id="PF12032">
    <property type="entry name" value="CLIP"/>
    <property type="match status" value="2"/>
</dbReference>
<protein>
    <recommendedName>
        <fullName evidence="14">limulus clotting factor C</fullName>
        <ecNumber evidence="14">3.4.21.84</ecNumber>
    </recommendedName>
</protein>
<dbReference type="GO" id="GO:0006508">
    <property type="term" value="P:proteolysis"/>
    <property type="evidence" value="ECO:0007669"/>
    <property type="project" value="UniProtKB-KW"/>
</dbReference>